<gene>
    <name evidence="1" type="ORF">SAMN05192573_102333</name>
</gene>
<dbReference type="RefSeq" id="WP_091163230.1">
    <property type="nucleotide sequence ID" value="NZ_FNCG01000002.1"/>
</dbReference>
<accession>A0A1G7RRA1</accession>
<sequence>MNQIQLYINDQLVDLTDDSPIALTFQINNLAEVKNQQGNTSNQFKIPLTQRNRQILGFPDQVAFTTNLPYDNYQAKIIQDGLEIIPYGLAVLNSIEQDTANITILSGNVDFFDALEGKIYDMGDSSSTTSNLGKNLPWQAFDHPWNLETIVASQKKEEGWIWPVVDYGSINEVDFDKPLDVYTMRPGFFIKTAIELMIKNTGYKATGSLLKNELYPKLICQFANDEFEHGTDFQNSVEGLSKSASMLYVTNNELVIDGGQLGMHANDNTDRTLPIGFQEYHATERVNGTASLILDLDMHGVANTGDNGYFELIINYRDANGHSSEVAKQTINFTDKAYPPNTRERTEPVKNLKLTYDFELNKGYSIFITYHLHRYNTTVFIHKGAVFRFDVDQKPVLYGQQVQCERIFPDISQKDLLKDTLQRFGIVCQTDNSTHTVSFNSFADIVSNIPIAKNWTSKCIDQGKTISFQLGGYAQVNYMKYKDDDNVLPKKLADSEIIVKDKTLPASADLFESQFAPTLNRAFTGGTIAQIKKLDPDSDTNDFSISTSPRILIDQKLNLLNLKDYPTVKFTDGEKTVEVNDVVSVPYFYKPDGEFNLCFSDKPGVNGAKQPGLRTNYYPQLQKILTQTKKVVRYFLLTPRDIMELDLLIPVYLEQDSCYYYINKIDSWRKGQPTKVELVKLG</sequence>
<evidence type="ECO:0000313" key="2">
    <source>
        <dbReference type="Proteomes" id="UP000199705"/>
    </source>
</evidence>
<protein>
    <submittedName>
        <fullName evidence="1">Uncharacterized protein</fullName>
    </submittedName>
</protein>
<dbReference type="EMBL" id="FNCG01000002">
    <property type="protein sequence ID" value="SDG13291.1"/>
    <property type="molecule type" value="Genomic_DNA"/>
</dbReference>
<organism evidence="1 2">
    <name type="scientific">Mucilaginibacter gossypii</name>
    <dbReference type="NCBI Taxonomy" id="551996"/>
    <lineage>
        <taxon>Bacteria</taxon>
        <taxon>Pseudomonadati</taxon>
        <taxon>Bacteroidota</taxon>
        <taxon>Sphingobacteriia</taxon>
        <taxon>Sphingobacteriales</taxon>
        <taxon>Sphingobacteriaceae</taxon>
        <taxon>Mucilaginibacter</taxon>
    </lineage>
</organism>
<name>A0A1G7RRA1_9SPHI</name>
<dbReference type="Proteomes" id="UP000199705">
    <property type="component" value="Unassembled WGS sequence"/>
</dbReference>
<proteinExistence type="predicted"/>
<dbReference type="AlphaFoldDB" id="A0A1G7RRA1"/>
<reference evidence="2" key="1">
    <citation type="submission" date="2016-10" db="EMBL/GenBank/DDBJ databases">
        <authorList>
            <person name="Varghese N."/>
            <person name="Submissions S."/>
        </authorList>
    </citation>
    <scope>NUCLEOTIDE SEQUENCE [LARGE SCALE GENOMIC DNA]</scope>
    <source>
        <strain evidence="2">Gh-67</strain>
    </source>
</reference>
<evidence type="ECO:0000313" key="1">
    <source>
        <dbReference type="EMBL" id="SDG13291.1"/>
    </source>
</evidence>
<dbReference type="STRING" id="551996.SAMN05192573_102333"/>
<keyword evidence="2" id="KW-1185">Reference proteome</keyword>